<evidence type="ECO:0000313" key="2">
    <source>
        <dbReference type="Proteomes" id="UP001162501"/>
    </source>
</evidence>
<gene>
    <name evidence="1" type="ORF">MRATA1EN22A_LOCUS26327</name>
</gene>
<organism evidence="1 2">
    <name type="scientific">Rangifer tarandus platyrhynchus</name>
    <name type="common">Svalbard reindeer</name>
    <dbReference type="NCBI Taxonomy" id="3082113"/>
    <lineage>
        <taxon>Eukaryota</taxon>
        <taxon>Metazoa</taxon>
        <taxon>Chordata</taxon>
        <taxon>Craniata</taxon>
        <taxon>Vertebrata</taxon>
        <taxon>Euteleostomi</taxon>
        <taxon>Mammalia</taxon>
        <taxon>Eutheria</taxon>
        <taxon>Laurasiatheria</taxon>
        <taxon>Artiodactyla</taxon>
        <taxon>Ruminantia</taxon>
        <taxon>Pecora</taxon>
        <taxon>Cervidae</taxon>
        <taxon>Odocoileinae</taxon>
        <taxon>Rangifer</taxon>
    </lineage>
</organism>
<evidence type="ECO:0000313" key="1">
    <source>
        <dbReference type="EMBL" id="CAN0551950.1"/>
    </source>
</evidence>
<name>A0AC60A399_RANTA</name>
<accession>A0AC60A399</accession>
<reference evidence="1" key="2">
    <citation type="submission" date="2025-03" db="EMBL/GenBank/DDBJ databases">
        <authorList>
            <consortium name="ELIXIR-Norway"/>
            <consortium name="Elixir Norway"/>
        </authorList>
    </citation>
    <scope>NUCLEOTIDE SEQUENCE</scope>
</reference>
<protein>
    <submittedName>
        <fullName evidence="1">Uncharacterized protein</fullName>
    </submittedName>
</protein>
<dbReference type="EMBL" id="OX596091">
    <property type="protein sequence ID" value="CAN0551950.1"/>
    <property type="molecule type" value="Genomic_DNA"/>
</dbReference>
<reference evidence="1" key="1">
    <citation type="submission" date="2023-05" db="EMBL/GenBank/DDBJ databases">
        <authorList>
            <consortium name="ELIXIR-Norway"/>
        </authorList>
    </citation>
    <scope>NUCLEOTIDE SEQUENCE</scope>
</reference>
<dbReference type="Proteomes" id="UP001162501">
    <property type="component" value="Chromosome 7"/>
</dbReference>
<sequence>SKESAFNSGDLGSVPGSGRSPREGKGNPLQYSCLGNPMDRGALQATVRGVSRVGHNLATKSPKCKTTVKELS</sequence>
<feature type="non-terminal residue" evidence="1">
    <location>
        <position position="72"/>
    </location>
</feature>
<feature type="non-terminal residue" evidence="1">
    <location>
        <position position="1"/>
    </location>
</feature>
<proteinExistence type="predicted"/>